<organism evidence="2 3">
    <name type="scientific">Camelina sativa</name>
    <name type="common">False flax</name>
    <name type="synonym">Myagrum sativum</name>
    <dbReference type="NCBI Taxonomy" id="90675"/>
    <lineage>
        <taxon>Eukaryota</taxon>
        <taxon>Viridiplantae</taxon>
        <taxon>Streptophyta</taxon>
        <taxon>Embryophyta</taxon>
        <taxon>Tracheophyta</taxon>
        <taxon>Spermatophyta</taxon>
        <taxon>Magnoliopsida</taxon>
        <taxon>eudicotyledons</taxon>
        <taxon>Gunneridae</taxon>
        <taxon>Pentapetalae</taxon>
        <taxon>rosids</taxon>
        <taxon>malvids</taxon>
        <taxon>Brassicales</taxon>
        <taxon>Brassicaceae</taxon>
        <taxon>Camelineae</taxon>
        <taxon>Camelina</taxon>
    </lineage>
</organism>
<evidence type="ECO:0000313" key="3">
    <source>
        <dbReference type="RefSeq" id="XP_019089240.1"/>
    </source>
</evidence>
<name>A0ABM1QR52_CAMSA</name>
<dbReference type="Pfam" id="PF14365">
    <property type="entry name" value="Neprosin_AP"/>
    <property type="match status" value="1"/>
</dbReference>
<feature type="domain" description="Neprosin PEP catalytic" evidence="1">
    <location>
        <begin position="118"/>
        <end position="271"/>
    </location>
</feature>
<dbReference type="InterPro" id="IPR053168">
    <property type="entry name" value="Glutamic_endopeptidase"/>
</dbReference>
<dbReference type="RefSeq" id="XP_019089240.1">
    <property type="nucleotide sequence ID" value="XM_019233695.1"/>
</dbReference>
<keyword evidence="2" id="KW-1185">Reference proteome</keyword>
<gene>
    <name evidence="3" type="primary">LOC104733987</name>
</gene>
<dbReference type="PROSITE" id="PS52045">
    <property type="entry name" value="NEPROSIN_PEP_CD"/>
    <property type="match status" value="1"/>
</dbReference>
<evidence type="ECO:0000313" key="2">
    <source>
        <dbReference type="Proteomes" id="UP000694864"/>
    </source>
</evidence>
<evidence type="ECO:0000259" key="1">
    <source>
        <dbReference type="PROSITE" id="PS52045"/>
    </source>
</evidence>
<protein>
    <submittedName>
        <fullName evidence="3">Uncharacterized protein LOC104733987</fullName>
    </submittedName>
</protein>
<dbReference type="Proteomes" id="UP000694864">
    <property type="component" value="Chromosome 12"/>
</dbReference>
<dbReference type="InterPro" id="IPR025521">
    <property type="entry name" value="Neprosin_propep"/>
</dbReference>
<dbReference type="Pfam" id="PF03080">
    <property type="entry name" value="Neprosin"/>
    <property type="match status" value="1"/>
</dbReference>
<reference evidence="2" key="1">
    <citation type="journal article" date="2014" name="Nat. Commun.">
        <title>The emerging biofuel crop Camelina sativa retains a highly undifferentiated hexaploid genome structure.</title>
        <authorList>
            <person name="Kagale S."/>
            <person name="Koh C."/>
            <person name="Nixon J."/>
            <person name="Bollina V."/>
            <person name="Clarke W.E."/>
            <person name="Tuteja R."/>
            <person name="Spillane C."/>
            <person name="Robinson S.J."/>
            <person name="Links M.G."/>
            <person name="Clarke C."/>
            <person name="Higgins E.E."/>
            <person name="Huebert T."/>
            <person name="Sharpe A.G."/>
            <person name="Parkin I.A."/>
        </authorList>
    </citation>
    <scope>NUCLEOTIDE SEQUENCE [LARGE SCALE GENOMIC DNA]</scope>
    <source>
        <strain evidence="2">cv. DH55</strain>
    </source>
</reference>
<dbReference type="PANTHER" id="PTHR31589">
    <property type="entry name" value="PROTEIN, PUTATIVE (DUF239)-RELATED-RELATED"/>
    <property type="match status" value="1"/>
</dbReference>
<sequence>FDIEKQFQVMNKPAVKIIKFCLIFCDTYGCVDFYKQPAFDHILMENKLFHYKMRWTSSLKHPKADNGKFGFLWENGIGCPIGTVPIRRVTKDELLRLNLFSTKHKPRGSWNLTNSHYNVDNDQQHHFAVSRSKGGNYNRATMVVSLYKPKIKLPQYSSTRMHLQIGDDFIQTSWIVNPTLYGDNKTRSFVYTEVRFKNQCYNSMCQAGFISVRSDLPLGFVLEPVSVRGSKLSISVSISLFKVEGPAGMDDCDLASDIRTVLLSRLHFIIR</sequence>
<feature type="non-terminal residue" evidence="3">
    <location>
        <position position="1"/>
    </location>
</feature>
<accession>A0ABM1QR52</accession>
<proteinExistence type="predicted"/>
<reference evidence="3" key="2">
    <citation type="submission" date="2025-08" db="UniProtKB">
        <authorList>
            <consortium name="RefSeq"/>
        </authorList>
    </citation>
    <scope>IDENTIFICATION</scope>
    <source>
        <tissue evidence="3">Leaf</tissue>
    </source>
</reference>
<dbReference type="GeneID" id="104733987"/>
<dbReference type="InterPro" id="IPR004314">
    <property type="entry name" value="Neprosin"/>
</dbReference>
<dbReference type="PANTHER" id="PTHR31589:SF223">
    <property type="entry name" value="PROTEIN, PUTATIVE (DUF239)-RELATED"/>
    <property type="match status" value="1"/>
</dbReference>